<evidence type="ECO:0000259" key="4">
    <source>
        <dbReference type="PROSITE" id="PS51718"/>
    </source>
</evidence>
<reference evidence="5" key="3">
    <citation type="journal article" date="2011" name="Mar. Genomics">
        <title>Comparative analysis of intronless genes in teleost fish genomes: Insights into their evolution and molecular function.</title>
        <authorList>
            <person name="Tine M."/>
            <person name="Kuhl H."/>
            <person name="Beck A."/>
            <person name="Bargelloni L."/>
            <person name="Reinhardt R."/>
        </authorList>
    </citation>
    <scope>NUCLEOTIDE SEQUENCE</scope>
</reference>
<gene>
    <name evidence="5" type="primary">MX</name>
    <name evidence="5" type="ORF">DLA_It05190</name>
</gene>
<dbReference type="GO" id="GO:0016185">
    <property type="term" value="P:synaptic vesicle budding from presynaptic endocytic zone membrane"/>
    <property type="evidence" value="ECO:0007669"/>
    <property type="project" value="TreeGrafter"/>
</dbReference>
<dbReference type="InterPro" id="IPR034085">
    <property type="entry name" value="TOG"/>
</dbReference>
<dbReference type="GO" id="GO:0005525">
    <property type="term" value="F:GTP binding"/>
    <property type="evidence" value="ECO:0007669"/>
    <property type="project" value="UniProtKB-KW"/>
</dbReference>
<dbReference type="SMART" id="SM00053">
    <property type="entry name" value="DYNc"/>
    <property type="match status" value="1"/>
</dbReference>
<evidence type="ECO:0000256" key="1">
    <source>
        <dbReference type="ARBA" id="ARBA00022741"/>
    </source>
</evidence>
<dbReference type="InterPro" id="IPR011989">
    <property type="entry name" value="ARM-like"/>
</dbReference>
<evidence type="ECO:0000256" key="3">
    <source>
        <dbReference type="SAM" id="MobiDB-lite"/>
    </source>
</evidence>
<dbReference type="SUPFAM" id="SSF48371">
    <property type="entry name" value="ARM repeat"/>
    <property type="match status" value="1"/>
</dbReference>
<dbReference type="InterPro" id="IPR022812">
    <property type="entry name" value="Dynamin"/>
</dbReference>
<dbReference type="EMBL" id="FQ310506">
    <property type="protein sequence ID" value="CBN81094.1"/>
    <property type="molecule type" value="Genomic_DNA"/>
</dbReference>
<dbReference type="Gene3D" id="1.25.10.10">
    <property type="entry name" value="Leucine-rich Repeat Variant"/>
    <property type="match status" value="1"/>
</dbReference>
<dbReference type="GO" id="GO:0003924">
    <property type="term" value="F:GTPase activity"/>
    <property type="evidence" value="ECO:0007669"/>
    <property type="project" value="InterPro"/>
</dbReference>
<feature type="region of interest" description="Disordered" evidence="3">
    <location>
        <begin position="484"/>
        <end position="503"/>
    </location>
</feature>
<dbReference type="InterPro" id="IPR030381">
    <property type="entry name" value="G_DYNAMIN_dom"/>
</dbReference>
<dbReference type="PANTHER" id="PTHR11566:SF225">
    <property type="entry name" value="INTERFERON-INDUCED GTP-BINDING PROTEIN MX-RELATED"/>
    <property type="match status" value="1"/>
</dbReference>
<dbReference type="GO" id="GO:0031623">
    <property type="term" value="P:receptor internalization"/>
    <property type="evidence" value="ECO:0007669"/>
    <property type="project" value="TreeGrafter"/>
</dbReference>
<dbReference type="InterPro" id="IPR027417">
    <property type="entry name" value="P-loop_NTPase"/>
</dbReference>
<dbReference type="GO" id="GO:0098793">
    <property type="term" value="C:presynapse"/>
    <property type="evidence" value="ECO:0007669"/>
    <property type="project" value="GOC"/>
</dbReference>
<dbReference type="InterPro" id="IPR016024">
    <property type="entry name" value="ARM-type_fold"/>
</dbReference>
<dbReference type="PRINTS" id="PR00195">
    <property type="entry name" value="DYNAMIN"/>
</dbReference>
<protein>
    <submittedName>
        <fullName evidence="5">Interferon inducible Mx protein</fullName>
    </submittedName>
</protein>
<dbReference type="GO" id="GO:0005737">
    <property type="term" value="C:cytoplasm"/>
    <property type="evidence" value="ECO:0007669"/>
    <property type="project" value="TreeGrafter"/>
</dbReference>
<dbReference type="Pfam" id="PF12348">
    <property type="entry name" value="CLASP_N"/>
    <property type="match status" value="1"/>
</dbReference>
<keyword evidence="1" id="KW-0547">Nucleotide-binding</keyword>
<dbReference type="SMART" id="SM01349">
    <property type="entry name" value="TOG"/>
    <property type="match status" value="1"/>
</dbReference>
<accession>E6ZFZ4</accession>
<dbReference type="GO" id="GO:0005874">
    <property type="term" value="C:microtubule"/>
    <property type="evidence" value="ECO:0007669"/>
    <property type="project" value="TreeGrafter"/>
</dbReference>
<dbReference type="Pfam" id="PF00350">
    <property type="entry name" value="Dynamin_N"/>
    <property type="match status" value="1"/>
</dbReference>
<evidence type="ECO:0000256" key="2">
    <source>
        <dbReference type="ARBA" id="ARBA00023134"/>
    </source>
</evidence>
<feature type="domain" description="Dynamin-type G" evidence="4">
    <location>
        <begin position="30"/>
        <end position="156"/>
    </location>
</feature>
<proteinExistence type="predicted"/>
<feature type="region of interest" description="Disordered" evidence="3">
    <location>
        <begin position="341"/>
        <end position="362"/>
    </location>
</feature>
<feature type="compositionally biased region" description="Low complexity" evidence="3">
    <location>
        <begin position="350"/>
        <end position="362"/>
    </location>
</feature>
<name>E6ZFZ4_DICLA</name>
<sequence length="739" mass="81411">MNALNQQYEEKVRPCIDLIDSLRSLGVEKDLALPAIAVIGDQSSGKSSVLEALSGVALLRGSGIVTRCPLELKMKRKKEGEEWYGKISYQDFEEEIEDPADVEKKIREAQDEMAGVGVGISDDLISLEIASPDVPDLTLIDLPGIARVAVKGQPENIGDQSVTYRSDLRDSQCENKVVSLCEQFSSVILKVMDKQKKLNVFPRLWKQTQCDDGDQTVSRKNPDGFFTSESKILEMQKAALSQGTDSLFAARQARSKAVLERLGLSVQDVARHSLHPPPVPRQSAKSPRQSLHYRQGRRFCPILDGPVLVVKDINPKQKSPDHSKGDKVHLGSQVAARACKEDQMVDGDRSPTSSVTSVWSSVESDTPRELRAISLIGNPVEIPTLKPTPPPEAVPLHRTRVSRLPVLSTKLRVAEKKVDGCKLQSVQNHVKATVNFWLNSVPSPRPPAAAKRTPVVTPLAPIPPAVSQTKRRVTRPGMLLRPAKAVSEASKKTASDCRPQTANKKKVELQPLTNPLQSLSLFFQQLSSDDWMKKINGLKTMQALVQHHSETLKTKLHEVCLVLTQEVKNLRSAVSCAAMNTVAQLHVHLQKAMDPEAERTGRALLLKLAQTTNTFIHQQANLALDAMVQNCSHGRVVSALLNAGLSHRCVAVRRSTAQHLHLLADSLGAAHIVTAGRTFTARFLTAVSKMSVDAAPEVRQHGQTMLHDLALHKDFTNLWKKIVPERERRALDKILKKAN</sequence>
<keyword evidence="2" id="KW-0342">GTP-binding</keyword>
<dbReference type="GO" id="GO:0005634">
    <property type="term" value="C:nucleus"/>
    <property type="evidence" value="ECO:0007669"/>
    <property type="project" value="TreeGrafter"/>
</dbReference>
<organism evidence="5">
    <name type="scientific">Dicentrarchus labrax</name>
    <name type="common">European seabass</name>
    <name type="synonym">Morone labrax</name>
    <dbReference type="NCBI Taxonomy" id="13489"/>
    <lineage>
        <taxon>Eukaryota</taxon>
        <taxon>Metazoa</taxon>
        <taxon>Chordata</taxon>
        <taxon>Craniata</taxon>
        <taxon>Vertebrata</taxon>
        <taxon>Euteleostomi</taxon>
        <taxon>Actinopterygii</taxon>
        <taxon>Neopterygii</taxon>
        <taxon>Teleostei</taxon>
        <taxon>Neoteleostei</taxon>
        <taxon>Acanthomorphata</taxon>
        <taxon>Eupercaria</taxon>
        <taxon>Moronidae</taxon>
        <taxon>Dicentrarchus</taxon>
    </lineage>
</organism>
<dbReference type="InterPro" id="IPR024395">
    <property type="entry name" value="CLASP_N_dom"/>
</dbReference>
<dbReference type="Gene3D" id="3.40.50.300">
    <property type="entry name" value="P-loop containing nucleotide triphosphate hydrolases"/>
    <property type="match status" value="1"/>
</dbReference>
<reference evidence="5" key="1">
    <citation type="journal article" date="2011" name="Comp. Biochem. Physiol. Part D Genomics Proteomics">
        <title>Analysis of single nucleotide polymorphisms in three chromosomes of European sea bass Dicentrarchus labrax.</title>
        <authorList>
            <person name="Kuhl H."/>
            <person name="Tine M."/>
            <person name="Hecht J."/>
            <person name="Knaust F."/>
            <person name="Reinhardt R."/>
        </authorList>
    </citation>
    <scope>NUCLEOTIDE SEQUENCE</scope>
</reference>
<dbReference type="PANTHER" id="PTHR11566">
    <property type="entry name" value="DYNAMIN"/>
    <property type="match status" value="1"/>
</dbReference>
<dbReference type="GO" id="GO:0051607">
    <property type="term" value="P:defense response to virus"/>
    <property type="evidence" value="ECO:0007669"/>
    <property type="project" value="TreeGrafter"/>
</dbReference>
<dbReference type="InterPro" id="IPR001401">
    <property type="entry name" value="Dynamin_GTPase"/>
</dbReference>
<dbReference type="GO" id="GO:0005886">
    <property type="term" value="C:plasma membrane"/>
    <property type="evidence" value="ECO:0007669"/>
    <property type="project" value="TreeGrafter"/>
</dbReference>
<reference evidence="5" key="2">
    <citation type="journal article" date="2011" name="Genomics">
        <title>Directed sequencing and annotation of three Dicentrarchus labrax L. chromosomes by applying Sanger- and pyrosequencing technologies on pooled DNA of comparatively mapped BAC clones.</title>
        <authorList>
            <person name="Kuhl H."/>
            <person name="Tine M."/>
            <person name="Beck A."/>
            <person name="Timmermann B."/>
            <person name="Kodira C."/>
            <person name="Reinhardt R."/>
        </authorList>
    </citation>
    <scope>NUCLEOTIDE SEQUENCE</scope>
</reference>
<dbReference type="InterPro" id="IPR045063">
    <property type="entry name" value="Dynamin_N"/>
</dbReference>
<dbReference type="GO" id="GO:0008017">
    <property type="term" value="F:microtubule binding"/>
    <property type="evidence" value="ECO:0007669"/>
    <property type="project" value="TreeGrafter"/>
</dbReference>
<evidence type="ECO:0000313" key="5">
    <source>
        <dbReference type="EMBL" id="CBN81094.1"/>
    </source>
</evidence>
<dbReference type="AlphaFoldDB" id="E6ZFZ4"/>
<dbReference type="PROSITE" id="PS51718">
    <property type="entry name" value="G_DYNAMIN_2"/>
    <property type="match status" value="1"/>
</dbReference>
<dbReference type="SUPFAM" id="SSF52540">
    <property type="entry name" value="P-loop containing nucleoside triphosphate hydrolases"/>
    <property type="match status" value="1"/>
</dbReference>